<dbReference type="AlphaFoldDB" id="A0A182W4L0"/>
<dbReference type="Pfam" id="PF13384">
    <property type="entry name" value="HTH_23"/>
    <property type="match status" value="1"/>
</dbReference>
<dbReference type="Proteomes" id="UP000075920">
    <property type="component" value="Unassembled WGS sequence"/>
</dbReference>
<proteinExistence type="predicted"/>
<evidence type="ECO:0008006" key="4">
    <source>
        <dbReference type="Google" id="ProtNLM"/>
    </source>
</evidence>
<dbReference type="Gene3D" id="1.10.10.10">
    <property type="entry name" value="Winged helix-like DNA-binding domain superfamily/Winged helix DNA-binding domain"/>
    <property type="match status" value="1"/>
</dbReference>
<dbReference type="VEuPathDB" id="VectorBase:AMIN005273"/>
<dbReference type="EnsemblMetazoa" id="AMIN005273-RA">
    <property type="protein sequence ID" value="AMIN005273-PA"/>
    <property type="gene ID" value="AMIN005273"/>
</dbReference>
<dbReference type="InterPro" id="IPR009057">
    <property type="entry name" value="Homeodomain-like_sf"/>
</dbReference>
<organism evidence="2 3">
    <name type="scientific">Anopheles minimus</name>
    <dbReference type="NCBI Taxonomy" id="112268"/>
    <lineage>
        <taxon>Eukaryota</taxon>
        <taxon>Metazoa</taxon>
        <taxon>Ecdysozoa</taxon>
        <taxon>Arthropoda</taxon>
        <taxon>Hexapoda</taxon>
        <taxon>Insecta</taxon>
        <taxon>Pterygota</taxon>
        <taxon>Neoptera</taxon>
        <taxon>Endopterygota</taxon>
        <taxon>Diptera</taxon>
        <taxon>Nematocera</taxon>
        <taxon>Culicoidea</taxon>
        <taxon>Culicidae</taxon>
        <taxon>Anophelinae</taxon>
        <taxon>Anopheles</taxon>
    </lineage>
</organism>
<evidence type="ECO:0000313" key="2">
    <source>
        <dbReference type="EnsemblMetazoa" id="AMIN005273-PA"/>
    </source>
</evidence>
<comment type="subcellular location">
    <subcellularLocation>
        <location evidence="1">Nucleus</location>
    </subcellularLocation>
</comment>
<accession>A0A182W4L0</accession>
<reference evidence="3" key="1">
    <citation type="submission" date="2013-03" db="EMBL/GenBank/DDBJ databases">
        <title>The Genome Sequence of Anopheles minimus MINIMUS1.</title>
        <authorList>
            <consortium name="The Broad Institute Genomics Platform"/>
            <person name="Neafsey D.E."/>
            <person name="Walton C."/>
            <person name="Walker B."/>
            <person name="Young S.K."/>
            <person name="Zeng Q."/>
            <person name="Gargeya S."/>
            <person name="Fitzgerald M."/>
            <person name="Haas B."/>
            <person name="Abouelleil A."/>
            <person name="Allen A.W."/>
            <person name="Alvarado L."/>
            <person name="Arachchi H.M."/>
            <person name="Berlin A.M."/>
            <person name="Chapman S.B."/>
            <person name="Gainer-Dewar J."/>
            <person name="Goldberg J."/>
            <person name="Griggs A."/>
            <person name="Gujja S."/>
            <person name="Hansen M."/>
            <person name="Howarth C."/>
            <person name="Imamovic A."/>
            <person name="Ireland A."/>
            <person name="Larimer J."/>
            <person name="McCowan C."/>
            <person name="Murphy C."/>
            <person name="Pearson M."/>
            <person name="Poon T.W."/>
            <person name="Priest M."/>
            <person name="Roberts A."/>
            <person name="Saif S."/>
            <person name="Shea T."/>
            <person name="Sisk P."/>
            <person name="Sykes S."/>
            <person name="Wortman J."/>
            <person name="Nusbaum C."/>
            <person name="Birren B."/>
        </authorList>
    </citation>
    <scope>NUCLEOTIDE SEQUENCE [LARGE SCALE GENOMIC DNA]</scope>
    <source>
        <strain evidence="3">MINIMUS1</strain>
    </source>
</reference>
<sequence length="136" mass="15855">MEIEILDEFEVDYIEENDIENIPPNVLPERSSRKLKTTSNADREKVVRIYEDGRTPREVAELLGLKVGTVYGILRKYRATFQSDASKRGGYKPKKIDENVALQIREWIDEDCTVTLNELVEKIWNGFRIHHESFKG</sequence>
<name>A0A182W4L0_9DIPT</name>
<protein>
    <recommendedName>
        <fullName evidence="4">Paired domain-containing protein</fullName>
    </recommendedName>
</protein>
<dbReference type="GO" id="GO:0005634">
    <property type="term" value="C:nucleus"/>
    <property type="evidence" value="ECO:0007669"/>
    <property type="project" value="UniProtKB-SubCell"/>
</dbReference>
<dbReference type="InterPro" id="IPR036388">
    <property type="entry name" value="WH-like_DNA-bd_sf"/>
</dbReference>
<keyword evidence="3" id="KW-1185">Reference proteome</keyword>
<dbReference type="SUPFAM" id="SSF46689">
    <property type="entry name" value="Homeodomain-like"/>
    <property type="match status" value="1"/>
</dbReference>
<evidence type="ECO:0000256" key="1">
    <source>
        <dbReference type="ARBA" id="ARBA00004123"/>
    </source>
</evidence>
<reference evidence="2" key="2">
    <citation type="submission" date="2020-05" db="UniProtKB">
        <authorList>
            <consortium name="EnsemblMetazoa"/>
        </authorList>
    </citation>
    <scope>IDENTIFICATION</scope>
    <source>
        <strain evidence="2">MINIMUS1</strain>
    </source>
</reference>
<evidence type="ECO:0000313" key="3">
    <source>
        <dbReference type="Proteomes" id="UP000075920"/>
    </source>
</evidence>